<evidence type="ECO:0000256" key="1">
    <source>
        <dbReference type="ARBA" id="ARBA00004141"/>
    </source>
</evidence>
<evidence type="ECO:0000256" key="3">
    <source>
        <dbReference type="ARBA" id="ARBA00022448"/>
    </source>
</evidence>
<evidence type="ECO:0000256" key="8">
    <source>
        <dbReference type="SAM" id="Phobius"/>
    </source>
</evidence>
<organism evidence="9">
    <name type="scientific">mine drainage metagenome</name>
    <dbReference type="NCBI Taxonomy" id="410659"/>
    <lineage>
        <taxon>unclassified sequences</taxon>
        <taxon>metagenomes</taxon>
        <taxon>ecological metagenomes</taxon>
    </lineage>
</organism>
<accession>T1ACV9</accession>
<evidence type="ECO:0000256" key="2">
    <source>
        <dbReference type="ARBA" id="ARBA00009904"/>
    </source>
</evidence>
<keyword evidence="5 8" id="KW-1133">Transmembrane helix</keyword>
<feature type="non-terminal residue" evidence="9">
    <location>
        <position position="479"/>
    </location>
</feature>
<feature type="transmembrane region" description="Helical" evidence="8">
    <location>
        <begin position="409"/>
        <end position="433"/>
    </location>
</feature>
<evidence type="ECO:0000256" key="7">
    <source>
        <dbReference type="ARBA" id="ARBA00023136"/>
    </source>
</evidence>
<comment type="caution">
    <text evidence="9">The sequence shown here is derived from an EMBL/GenBank/DDBJ whole genome shotgun (WGS) entry which is preliminary data.</text>
</comment>
<dbReference type="GO" id="GO:0007035">
    <property type="term" value="P:vacuolar acidification"/>
    <property type="evidence" value="ECO:0007669"/>
    <property type="project" value="TreeGrafter"/>
</dbReference>
<keyword evidence="4 8" id="KW-0812">Transmembrane</keyword>
<dbReference type="EMBL" id="AUZY01006411">
    <property type="protein sequence ID" value="EQD54468.1"/>
    <property type="molecule type" value="Genomic_DNA"/>
</dbReference>
<dbReference type="PANTHER" id="PTHR11629">
    <property type="entry name" value="VACUOLAR PROTON ATPASES"/>
    <property type="match status" value="1"/>
</dbReference>
<gene>
    <name evidence="9" type="ORF">B1B_09674</name>
</gene>
<keyword evidence="6" id="KW-0406">Ion transport</keyword>
<reference evidence="9" key="2">
    <citation type="journal article" date="2014" name="ISME J.">
        <title>Microbial stratification in low pH oxic and suboxic macroscopic growths along an acid mine drainage.</title>
        <authorList>
            <person name="Mendez-Garcia C."/>
            <person name="Mesa V."/>
            <person name="Sprenger R.R."/>
            <person name="Richter M."/>
            <person name="Diez M.S."/>
            <person name="Solano J."/>
            <person name="Bargiela R."/>
            <person name="Golyshina O.V."/>
            <person name="Manteca A."/>
            <person name="Ramos J.L."/>
            <person name="Gallego J.R."/>
            <person name="Llorente I."/>
            <person name="Martins Dos Santos V.A."/>
            <person name="Jensen O.N."/>
            <person name="Pelaez A.I."/>
            <person name="Sanchez J."/>
            <person name="Ferrer M."/>
        </authorList>
    </citation>
    <scope>NUCLEOTIDE SEQUENCE</scope>
</reference>
<keyword evidence="3" id="KW-0813">Transport</keyword>
<feature type="transmembrane region" description="Helical" evidence="8">
    <location>
        <begin position="453"/>
        <end position="476"/>
    </location>
</feature>
<evidence type="ECO:0000313" key="9">
    <source>
        <dbReference type="EMBL" id="EQD54468.1"/>
    </source>
</evidence>
<evidence type="ECO:0000256" key="6">
    <source>
        <dbReference type="ARBA" id="ARBA00023065"/>
    </source>
</evidence>
<dbReference type="Pfam" id="PF01496">
    <property type="entry name" value="V_ATPase_I"/>
    <property type="match status" value="1"/>
</dbReference>
<proteinExistence type="inferred from homology"/>
<dbReference type="PANTHER" id="PTHR11629:SF63">
    <property type="entry name" value="V-TYPE PROTON ATPASE SUBUNIT A"/>
    <property type="match status" value="1"/>
</dbReference>
<comment type="similarity">
    <text evidence="2">Belongs to the V-ATPase 116 kDa subunit family.</text>
</comment>
<keyword evidence="7 8" id="KW-0472">Membrane</keyword>
<protein>
    <submittedName>
        <fullName evidence="9">V-type ATP synthase subunit I</fullName>
    </submittedName>
</protein>
<evidence type="ECO:0000256" key="5">
    <source>
        <dbReference type="ARBA" id="ARBA00022989"/>
    </source>
</evidence>
<dbReference type="GO" id="GO:0046961">
    <property type="term" value="F:proton-transporting ATPase activity, rotational mechanism"/>
    <property type="evidence" value="ECO:0007669"/>
    <property type="project" value="InterPro"/>
</dbReference>
<sequence>MGILRPVKMQKIGIVGLKEDREAVLTTLHDLGLTQVETVSADTLQYLDPERGNELQRVVGDEALRFRGLKSALPPIPVGAVQTFQDLDATLAAAKSVPTAEVDDTVGALQREDDQLQSETRSIGETLDLLGKLSFYHAPLSYLDPKSYLIFLGETDPETYDTLRGAVPPEAEAMFFAGDIPGRFLLLAPRDRAEVVSRVATTSAVKLSPIPRLHGTVVEERTRLEARRAAIDERRAEIHTRLTVLSTKWYPTVAGLEEALSIQNRLFEVYTKLGAGRVTFAIEGWTPQRDLRRLQAAVDLASHQRAHFYLVPATEAAPTLLDNPPGIRRYEFFIRFYSLPQADEWDPTLVFAIVFPIFFGFMLGDVGYGLVILGVSIWMIRGFPGAQHLPKKGRNFVKMIMGPKGMQQLGYALLPGCAIAIALGLVLDEFFGFTPLHTYFGYVAPIQPGVNVGLLLLVAGFIGLGMVTLGFLFGALKEY</sequence>
<comment type="subcellular location">
    <subcellularLocation>
        <location evidence="1">Membrane</location>
        <topology evidence="1">Multi-pass membrane protein</topology>
    </subcellularLocation>
</comment>
<reference evidence="9" key="1">
    <citation type="submission" date="2013-08" db="EMBL/GenBank/DDBJ databases">
        <authorList>
            <person name="Mendez C."/>
            <person name="Richter M."/>
            <person name="Ferrer M."/>
            <person name="Sanchez J."/>
        </authorList>
    </citation>
    <scope>NUCLEOTIDE SEQUENCE</scope>
</reference>
<evidence type="ECO:0000256" key="4">
    <source>
        <dbReference type="ARBA" id="ARBA00022692"/>
    </source>
</evidence>
<dbReference type="GO" id="GO:0016471">
    <property type="term" value="C:vacuolar proton-transporting V-type ATPase complex"/>
    <property type="evidence" value="ECO:0007669"/>
    <property type="project" value="TreeGrafter"/>
</dbReference>
<name>T1ACV9_9ZZZZ</name>
<dbReference type="InterPro" id="IPR002490">
    <property type="entry name" value="V-ATPase_116kDa_su"/>
</dbReference>
<dbReference type="GO" id="GO:0051117">
    <property type="term" value="F:ATPase binding"/>
    <property type="evidence" value="ECO:0007669"/>
    <property type="project" value="TreeGrafter"/>
</dbReference>
<dbReference type="GO" id="GO:0033179">
    <property type="term" value="C:proton-transporting V-type ATPase, V0 domain"/>
    <property type="evidence" value="ECO:0007669"/>
    <property type="project" value="InterPro"/>
</dbReference>
<dbReference type="AlphaFoldDB" id="T1ACV9"/>